<dbReference type="EMBL" id="CTEN01000001">
    <property type="protein sequence ID" value="CQR23958.1"/>
    <property type="molecule type" value="Genomic_DNA"/>
</dbReference>
<dbReference type="InterPro" id="IPR003115">
    <property type="entry name" value="ParB_N"/>
</dbReference>
<dbReference type="SMART" id="SM00470">
    <property type="entry name" value="ParB"/>
    <property type="match status" value="1"/>
</dbReference>
<dbReference type="Pfam" id="PF02195">
    <property type="entry name" value="ParB_N"/>
    <property type="match status" value="1"/>
</dbReference>
<organism evidence="6 7">
    <name type="scientific">Streptococcus varani</name>
    <dbReference type="NCBI Taxonomy" id="1608583"/>
    <lineage>
        <taxon>Bacteria</taxon>
        <taxon>Bacillati</taxon>
        <taxon>Bacillota</taxon>
        <taxon>Bacilli</taxon>
        <taxon>Lactobacillales</taxon>
        <taxon>Streptococcaceae</taxon>
        <taxon>Streptococcus</taxon>
    </lineage>
</organism>
<dbReference type="GO" id="GO:0005694">
    <property type="term" value="C:chromosome"/>
    <property type="evidence" value="ECO:0007669"/>
    <property type="project" value="TreeGrafter"/>
</dbReference>
<dbReference type="Gene3D" id="1.10.10.2830">
    <property type="match status" value="1"/>
</dbReference>
<gene>
    <name evidence="6" type="primary">parB</name>
    <name evidence="6" type="ORF">BN1356_00325</name>
</gene>
<dbReference type="InterPro" id="IPR050336">
    <property type="entry name" value="Chromosome_partition/occlusion"/>
</dbReference>
<dbReference type="InterPro" id="IPR036086">
    <property type="entry name" value="ParB/Sulfiredoxin_sf"/>
</dbReference>
<dbReference type="RefSeq" id="WP_093649680.1">
    <property type="nucleotide sequence ID" value="NZ_CTEN01000001.1"/>
</dbReference>
<dbReference type="InterPro" id="IPR004437">
    <property type="entry name" value="ParB/RepB/Spo0J"/>
</dbReference>
<sequence>MEELKYIEIGNITPNPYQPRIHFEEEKLEELAQSIRVNGLIQPLIVRKSAIIGYELLAGERRLRASQLAGLTKVPVVIKNLTDQDMLYQSIIENLQRADLNPIEEARSYKKLLDKGLTHQEMANIMGKSRPYISNSLRLLNLSDAVRQALESGSISQGHARLLVPLSKEKQEYWLDKIRNQDMSVRSLEAALTIKKTVKIEKQNSFAREEEENLHRLLGLDVQIKQKKDSSGQIKISFANTEEYQRLINSLKKSCE</sequence>
<dbReference type="GO" id="GO:0045881">
    <property type="term" value="P:positive regulation of sporulation resulting in formation of a cellular spore"/>
    <property type="evidence" value="ECO:0007669"/>
    <property type="project" value="TreeGrafter"/>
</dbReference>
<dbReference type="GO" id="GO:0003677">
    <property type="term" value="F:DNA binding"/>
    <property type="evidence" value="ECO:0007669"/>
    <property type="project" value="UniProtKB-KW"/>
</dbReference>
<comment type="similarity">
    <text evidence="2">Belongs to the ParB family.</text>
</comment>
<dbReference type="CDD" id="cd16393">
    <property type="entry name" value="SPO0J_N"/>
    <property type="match status" value="1"/>
</dbReference>
<dbReference type="InterPro" id="IPR057240">
    <property type="entry name" value="ParB_dimer_C"/>
</dbReference>
<dbReference type="OrthoDB" id="9802051at2"/>
<dbReference type="SUPFAM" id="SSF109709">
    <property type="entry name" value="KorB DNA-binding domain-like"/>
    <property type="match status" value="1"/>
</dbReference>
<dbReference type="AlphaFoldDB" id="A0A0E3WEM7"/>
<proteinExistence type="inferred from homology"/>
<dbReference type="Proteomes" id="UP000198604">
    <property type="component" value="Unassembled WGS sequence"/>
</dbReference>
<evidence type="ECO:0000313" key="7">
    <source>
        <dbReference type="Proteomes" id="UP000198604"/>
    </source>
</evidence>
<dbReference type="InterPro" id="IPR041468">
    <property type="entry name" value="HTH_ParB/Spo0J"/>
</dbReference>
<dbReference type="STRING" id="1608583.BN1356_00325"/>
<dbReference type="PANTHER" id="PTHR33375:SF1">
    <property type="entry name" value="CHROMOSOME-PARTITIONING PROTEIN PARB-RELATED"/>
    <property type="match status" value="1"/>
</dbReference>
<evidence type="ECO:0000313" key="6">
    <source>
        <dbReference type="EMBL" id="CQR23958.1"/>
    </source>
</evidence>
<keyword evidence="7" id="KW-1185">Reference proteome</keyword>
<accession>A0A0E3WEM7</accession>
<evidence type="ECO:0000256" key="2">
    <source>
        <dbReference type="ARBA" id="ARBA00006295"/>
    </source>
</evidence>
<dbReference type="FunFam" id="3.90.1530.30:FF:000001">
    <property type="entry name" value="Chromosome partitioning protein ParB"/>
    <property type="match status" value="1"/>
</dbReference>
<dbReference type="GO" id="GO:0007059">
    <property type="term" value="P:chromosome segregation"/>
    <property type="evidence" value="ECO:0007669"/>
    <property type="project" value="UniProtKB-KW"/>
</dbReference>
<evidence type="ECO:0000256" key="1">
    <source>
        <dbReference type="ARBA" id="ARBA00004453"/>
    </source>
</evidence>
<dbReference type="Pfam" id="PF23552">
    <property type="entry name" value="ParB_C"/>
    <property type="match status" value="1"/>
</dbReference>
<evidence type="ECO:0000259" key="5">
    <source>
        <dbReference type="SMART" id="SM00470"/>
    </source>
</evidence>
<protein>
    <submittedName>
        <fullName evidence="6">Chromosome partitioning protein</fullName>
    </submittedName>
</protein>
<dbReference type="SUPFAM" id="SSF110849">
    <property type="entry name" value="ParB/Sulfiredoxin"/>
    <property type="match status" value="1"/>
</dbReference>
<dbReference type="NCBIfam" id="TIGR00180">
    <property type="entry name" value="parB_part"/>
    <property type="match status" value="1"/>
</dbReference>
<name>A0A0E3WEM7_9STRE</name>
<comment type="subcellular location">
    <subcellularLocation>
        <location evidence="1">Cytoplasm</location>
        <location evidence="1">Nucleoid</location>
    </subcellularLocation>
</comment>
<keyword evidence="4" id="KW-0238">DNA-binding</keyword>
<evidence type="ECO:0000256" key="3">
    <source>
        <dbReference type="ARBA" id="ARBA00022829"/>
    </source>
</evidence>
<reference evidence="7" key="1">
    <citation type="submission" date="2015-03" db="EMBL/GenBank/DDBJ databases">
        <authorList>
            <person name="Urmite Genomes"/>
        </authorList>
    </citation>
    <scope>NUCLEOTIDE SEQUENCE [LARGE SCALE GENOMIC DNA]</scope>
    <source>
        <strain evidence="7">FF10</strain>
    </source>
</reference>
<dbReference type="PANTHER" id="PTHR33375">
    <property type="entry name" value="CHROMOSOME-PARTITIONING PROTEIN PARB-RELATED"/>
    <property type="match status" value="1"/>
</dbReference>
<dbReference type="GO" id="GO:0009295">
    <property type="term" value="C:nucleoid"/>
    <property type="evidence" value="ECO:0007669"/>
    <property type="project" value="UniProtKB-SubCell"/>
</dbReference>
<evidence type="ECO:0000256" key="4">
    <source>
        <dbReference type="ARBA" id="ARBA00023125"/>
    </source>
</evidence>
<dbReference type="FunFam" id="1.10.10.2830:FF:000001">
    <property type="entry name" value="Chromosome partitioning protein ParB"/>
    <property type="match status" value="1"/>
</dbReference>
<feature type="domain" description="ParB-like N-terminal" evidence="5">
    <location>
        <begin position="5"/>
        <end position="95"/>
    </location>
</feature>
<dbReference type="Pfam" id="PF17762">
    <property type="entry name" value="HTH_ParB"/>
    <property type="match status" value="1"/>
</dbReference>
<keyword evidence="3" id="KW-0159">Chromosome partition</keyword>
<dbReference type="Gene3D" id="3.90.1530.30">
    <property type="match status" value="1"/>
</dbReference>